<evidence type="ECO:0000313" key="5">
    <source>
        <dbReference type="EMBL" id="MDF2097133.1"/>
    </source>
</evidence>
<dbReference type="Proteomes" id="UP001215503">
    <property type="component" value="Unassembled WGS sequence"/>
</dbReference>
<organism evidence="5 6">
    <name type="scientific">Aquibaculum arenosum</name>
    <dbReference type="NCBI Taxonomy" id="3032591"/>
    <lineage>
        <taxon>Bacteria</taxon>
        <taxon>Pseudomonadati</taxon>
        <taxon>Pseudomonadota</taxon>
        <taxon>Alphaproteobacteria</taxon>
        <taxon>Rhodospirillales</taxon>
        <taxon>Rhodovibrionaceae</taxon>
        <taxon>Aquibaculum</taxon>
    </lineage>
</organism>
<dbReference type="EMBL" id="JARHUD010000009">
    <property type="protein sequence ID" value="MDF2097133.1"/>
    <property type="molecule type" value="Genomic_DNA"/>
</dbReference>
<feature type="domain" description="UspA" evidence="4">
    <location>
        <begin position="139"/>
        <end position="281"/>
    </location>
</feature>
<keyword evidence="3" id="KW-0067">ATP-binding</keyword>
<evidence type="ECO:0000259" key="4">
    <source>
        <dbReference type="Pfam" id="PF00582"/>
    </source>
</evidence>
<evidence type="ECO:0000256" key="3">
    <source>
        <dbReference type="ARBA" id="ARBA00022840"/>
    </source>
</evidence>
<dbReference type="PRINTS" id="PR01438">
    <property type="entry name" value="UNVRSLSTRESS"/>
</dbReference>
<keyword evidence="2" id="KW-0547">Nucleotide-binding</keyword>
<dbReference type="PANTHER" id="PTHR46268">
    <property type="entry name" value="STRESS RESPONSE PROTEIN NHAX"/>
    <property type="match status" value="1"/>
</dbReference>
<dbReference type="InterPro" id="IPR006016">
    <property type="entry name" value="UspA"/>
</dbReference>
<feature type="domain" description="UspA" evidence="4">
    <location>
        <begin position="1"/>
        <end position="132"/>
    </location>
</feature>
<dbReference type="InterPro" id="IPR006015">
    <property type="entry name" value="Universal_stress_UspA"/>
</dbReference>
<dbReference type="SUPFAM" id="SSF52402">
    <property type="entry name" value="Adenine nucleotide alpha hydrolases-like"/>
    <property type="match status" value="2"/>
</dbReference>
<name>A0ABT5YQB5_9PROT</name>
<gene>
    <name evidence="5" type="ORF">P2G67_14220</name>
</gene>
<dbReference type="PANTHER" id="PTHR46268:SF27">
    <property type="entry name" value="UNIVERSAL STRESS PROTEIN RV2623"/>
    <property type="match status" value="1"/>
</dbReference>
<dbReference type="RefSeq" id="WP_275823908.1">
    <property type="nucleotide sequence ID" value="NZ_JARHUD010000009.1"/>
</dbReference>
<protein>
    <submittedName>
        <fullName evidence="5">Universal stress protein</fullName>
    </submittedName>
</protein>
<dbReference type="CDD" id="cd00293">
    <property type="entry name" value="USP-like"/>
    <property type="match status" value="2"/>
</dbReference>
<evidence type="ECO:0000313" key="6">
    <source>
        <dbReference type="Proteomes" id="UP001215503"/>
    </source>
</evidence>
<comment type="similarity">
    <text evidence="1">Belongs to the universal stress protein A family.</text>
</comment>
<accession>A0ABT5YQB5</accession>
<evidence type="ECO:0000256" key="2">
    <source>
        <dbReference type="ARBA" id="ARBA00022741"/>
    </source>
</evidence>
<dbReference type="InterPro" id="IPR014729">
    <property type="entry name" value="Rossmann-like_a/b/a_fold"/>
</dbReference>
<keyword evidence="6" id="KW-1185">Reference proteome</keyword>
<proteinExistence type="inferred from homology"/>
<dbReference type="Gene3D" id="3.40.50.620">
    <property type="entry name" value="HUPs"/>
    <property type="match status" value="2"/>
</dbReference>
<comment type="caution">
    <text evidence="5">The sequence shown here is derived from an EMBL/GenBank/DDBJ whole genome shotgun (WGS) entry which is preliminary data.</text>
</comment>
<evidence type="ECO:0000256" key="1">
    <source>
        <dbReference type="ARBA" id="ARBA00008791"/>
    </source>
</evidence>
<dbReference type="Pfam" id="PF00582">
    <property type="entry name" value="Usp"/>
    <property type="match status" value="2"/>
</dbReference>
<sequence>MTQDILVAFDLDQGSQLALARGLQLAEQRSGQLTCLHVLDERKPERLKAEEKRRALEAMRAALPPARRDDESIVLRVSEGAVEERLLETAALGDVDMIVVGAPRKRAIAGLWLGSTVERLLRYGPHPVLITRQAAEGPYHKLCLALDESASSRQALAKAKQLSFLGPETSLWAVHALRDPGRPLMAHAGIEGEAIAERSARERSAAAARIDAQLHEAGVSQASVIVREAEPLDLVQESVEHFDIELLILGTRGSSGVKRLLLGSTAETLIAEVDCDVLAIPADM</sequence>
<reference evidence="5 6" key="1">
    <citation type="submission" date="2023-03" db="EMBL/GenBank/DDBJ databases">
        <title>Fodinicurvata sp. CAU 1616 isolated from sea sendiment.</title>
        <authorList>
            <person name="Kim W."/>
        </authorList>
    </citation>
    <scope>NUCLEOTIDE SEQUENCE [LARGE SCALE GENOMIC DNA]</scope>
    <source>
        <strain evidence="5 6">CAU 1616</strain>
    </source>
</reference>